<evidence type="ECO:0000259" key="3">
    <source>
        <dbReference type="PROSITE" id="PS50006"/>
    </source>
</evidence>
<dbReference type="CDD" id="cd22684">
    <property type="entry name" value="FHA_GarA_OdhI-like"/>
    <property type="match status" value="1"/>
</dbReference>
<protein>
    <recommendedName>
        <fullName evidence="3">FHA domain-containing protein</fullName>
    </recommendedName>
</protein>
<gene>
    <name evidence="4" type="ORF">GCM10022223_29040</name>
</gene>
<feature type="region of interest" description="Disordered" evidence="2">
    <location>
        <begin position="1"/>
        <end position="53"/>
    </location>
</feature>
<proteinExistence type="predicted"/>
<feature type="domain" description="FHA" evidence="3">
    <location>
        <begin position="86"/>
        <end position="135"/>
    </location>
</feature>
<evidence type="ECO:0000313" key="5">
    <source>
        <dbReference type="Proteomes" id="UP001501074"/>
    </source>
</evidence>
<evidence type="ECO:0000313" key="4">
    <source>
        <dbReference type="EMBL" id="GAA3611138.1"/>
    </source>
</evidence>
<evidence type="ECO:0000256" key="2">
    <source>
        <dbReference type="SAM" id="MobiDB-lite"/>
    </source>
</evidence>
<accession>A0ABP6ZJQ4</accession>
<dbReference type="SUPFAM" id="SSF49879">
    <property type="entry name" value="SMAD/FHA domain"/>
    <property type="match status" value="1"/>
</dbReference>
<keyword evidence="1" id="KW-0597">Phosphoprotein</keyword>
<dbReference type="InterPro" id="IPR000253">
    <property type="entry name" value="FHA_dom"/>
</dbReference>
<dbReference type="RefSeq" id="WP_231482231.1">
    <property type="nucleotide sequence ID" value="NZ_BAAAZO010000004.1"/>
</dbReference>
<dbReference type="Proteomes" id="UP001501074">
    <property type="component" value="Unassembled WGS sequence"/>
</dbReference>
<name>A0ABP6ZJQ4_9ACTN</name>
<dbReference type="Gene3D" id="2.60.200.20">
    <property type="match status" value="1"/>
</dbReference>
<dbReference type="InterPro" id="IPR008984">
    <property type="entry name" value="SMAD_FHA_dom_sf"/>
</dbReference>
<dbReference type="SMART" id="SM00240">
    <property type="entry name" value="FHA"/>
    <property type="match status" value="1"/>
</dbReference>
<dbReference type="EMBL" id="BAAAZO010000004">
    <property type="protein sequence ID" value="GAA3611138.1"/>
    <property type="molecule type" value="Genomic_DNA"/>
</dbReference>
<reference evidence="5" key="1">
    <citation type="journal article" date="2019" name="Int. J. Syst. Evol. Microbiol.">
        <title>The Global Catalogue of Microorganisms (GCM) 10K type strain sequencing project: providing services to taxonomists for standard genome sequencing and annotation.</title>
        <authorList>
            <consortium name="The Broad Institute Genomics Platform"/>
            <consortium name="The Broad Institute Genome Sequencing Center for Infectious Disease"/>
            <person name="Wu L."/>
            <person name="Ma J."/>
        </authorList>
    </citation>
    <scope>NUCLEOTIDE SEQUENCE [LARGE SCALE GENOMIC DNA]</scope>
    <source>
        <strain evidence="5">JCM 16902</strain>
    </source>
</reference>
<evidence type="ECO:0000256" key="1">
    <source>
        <dbReference type="ARBA" id="ARBA00022553"/>
    </source>
</evidence>
<dbReference type="PROSITE" id="PS50006">
    <property type="entry name" value="FHA_DOMAIN"/>
    <property type="match status" value="1"/>
</dbReference>
<dbReference type="InterPro" id="IPR050923">
    <property type="entry name" value="Cell_Proc_Reg/RNA_Proc"/>
</dbReference>
<comment type="caution">
    <text evidence="4">The sequence shown here is derived from an EMBL/GenBank/DDBJ whole genome shotgun (WGS) entry which is preliminary data.</text>
</comment>
<keyword evidence="5" id="KW-1185">Reference proteome</keyword>
<dbReference type="Pfam" id="PF00498">
    <property type="entry name" value="FHA"/>
    <property type="match status" value="1"/>
</dbReference>
<sequence length="162" mass="17230">MSEPRFLSGQGPEGASSGQYDTTPLVETTISIAGLPGLTGNDEDRPTGLSGAEQAAVDALPEASALLVVQRGPNAGARFLLNAERTSAGRRPASDIFLDDVTVSRKHAEFVRRDGGFYVRDAGSLNGTYVGGDRIDEALLKDGDEVQIGKYRLVFHPSRRTP</sequence>
<dbReference type="PANTHER" id="PTHR23308">
    <property type="entry name" value="NUCLEAR INHIBITOR OF PROTEIN PHOSPHATASE-1"/>
    <property type="match status" value="1"/>
</dbReference>
<organism evidence="4 5">
    <name type="scientific">Kineosporia mesophila</name>
    <dbReference type="NCBI Taxonomy" id="566012"/>
    <lineage>
        <taxon>Bacteria</taxon>
        <taxon>Bacillati</taxon>
        <taxon>Actinomycetota</taxon>
        <taxon>Actinomycetes</taxon>
        <taxon>Kineosporiales</taxon>
        <taxon>Kineosporiaceae</taxon>
        <taxon>Kineosporia</taxon>
    </lineage>
</organism>
<feature type="compositionally biased region" description="Polar residues" evidence="2">
    <location>
        <begin position="16"/>
        <end position="31"/>
    </location>
</feature>